<evidence type="ECO:0000313" key="2">
    <source>
        <dbReference type="EMBL" id="KAF2163427.1"/>
    </source>
</evidence>
<dbReference type="RefSeq" id="XP_033664316.1">
    <property type="nucleotide sequence ID" value="XM_033813600.1"/>
</dbReference>
<organism evidence="2 3">
    <name type="scientific">Zasmidium cellare ATCC 36951</name>
    <dbReference type="NCBI Taxonomy" id="1080233"/>
    <lineage>
        <taxon>Eukaryota</taxon>
        <taxon>Fungi</taxon>
        <taxon>Dikarya</taxon>
        <taxon>Ascomycota</taxon>
        <taxon>Pezizomycotina</taxon>
        <taxon>Dothideomycetes</taxon>
        <taxon>Dothideomycetidae</taxon>
        <taxon>Mycosphaerellales</taxon>
        <taxon>Mycosphaerellaceae</taxon>
        <taxon>Zasmidium</taxon>
    </lineage>
</organism>
<name>A0A6A6C8B4_ZASCE</name>
<protein>
    <submittedName>
        <fullName evidence="2">Uncharacterized protein</fullName>
    </submittedName>
</protein>
<keyword evidence="3" id="KW-1185">Reference proteome</keyword>
<reference evidence="2" key="1">
    <citation type="journal article" date="2020" name="Stud. Mycol.">
        <title>101 Dothideomycetes genomes: a test case for predicting lifestyles and emergence of pathogens.</title>
        <authorList>
            <person name="Haridas S."/>
            <person name="Albert R."/>
            <person name="Binder M."/>
            <person name="Bloem J."/>
            <person name="Labutti K."/>
            <person name="Salamov A."/>
            <person name="Andreopoulos B."/>
            <person name="Baker S."/>
            <person name="Barry K."/>
            <person name="Bills G."/>
            <person name="Bluhm B."/>
            <person name="Cannon C."/>
            <person name="Castanera R."/>
            <person name="Culley D."/>
            <person name="Daum C."/>
            <person name="Ezra D."/>
            <person name="Gonzalez J."/>
            <person name="Henrissat B."/>
            <person name="Kuo A."/>
            <person name="Liang C."/>
            <person name="Lipzen A."/>
            <person name="Lutzoni F."/>
            <person name="Magnuson J."/>
            <person name="Mondo S."/>
            <person name="Nolan M."/>
            <person name="Ohm R."/>
            <person name="Pangilinan J."/>
            <person name="Park H.-J."/>
            <person name="Ramirez L."/>
            <person name="Alfaro M."/>
            <person name="Sun H."/>
            <person name="Tritt A."/>
            <person name="Yoshinaga Y."/>
            <person name="Zwiers L.-H."/>
            <person name="Turgeon B."/>
            <person name="Goodwin S."/>
            <person name="Spatafora J."/>
            <person name="Crous P."/>
            <person name="Grigoriev I."/>
        </authorList>
    </citation>
    <scope>NUCLEOTIDE SEQUENCE</scope>
    <source>
        <strain evidence="2">ATCC 36951</strain>
    </source>
</reference>
<feature type="compositionally biased region" description="Polar residues" evidence="1">
    <location>
        <begin position="18"/>
        <end position="29"/>
    </location>
</feature>
<proteinExistence type="predicted"/>
<sequence length="131" mass="13591">MVSKPTAITTNDKGEATQMASSAQTPFAQTNTDYVSAAATSNNSTDEELRRALLSALANSPSSHAFVIVDANMVGVEPGAVLASMPSAEDAAKKSTNALSPTSRSSPTQMQIWSTSSLQISEPPTQKITTS</sequence>
<dbReference type="EMBL" id="ML993608">
    <property type="protein sequence ID" value="KAF2163427.1"/>
    <property type="molecule type" value="Genomic_DNA"/>
</dbReference>
<feature type="compositionally biased region" description="Polar residues" evidence="1">
    <location>
        <begin position="1"/>
        <end position="11"/>
    </location>
</feature>
<evidence type="ECO:0000313" key="3">
    <source>
        <dbReference type="Proteomes" id="UP000799537"/>
    </source>
</evidence>
<feature type="compositionally biased region" description="Polar residues" evidence="1">
    <location>
        <begin position="94"/>
        <end position="131"/>
    </location>
</feature>
<dbReference type="Proteomes" id="UP000799537">
    <property type="component" value="Unassembled WGS sequence"/>
</dbReference>
<feature type="region of interest" description="Disordered" evidence="1">
    <location>
        <begin position="86"/>
        <end position="131"/>
    </location>
</feature>
<accession>A0A6A6C8B4</accession>
<evidence type="ECO:0000256" key="1">
    <source>
        <dbReference type="SAM" id="MobiDB-lite"/>
    </source>
</evidence>
<dbReference type="AlphaFoldDB" id="A0A6A6C8B4"/>
<gene>
    <name evidence="2" type="ORF">M409DRAFT_57335</name>
</gene>
<dbReference type="OrthoDB" id="3635706at2759"/>
<dbReference type="GeneID" id="54566872"/>
<feature type="region of interest" description="Disordered" evidence="1">
    <location>
        <begin position="1"/>
        <end position="29"/>
    </location>
</feature>